<protein>
    <submittedName>
        <fullName evidence="3">Uncharacterized protein</fullName>
    </submittedName>
</protein>
<feature type="chain" id="PRO_5034949010" evidence="2">
    <location>
        <begin position="18"/>
        <end position="390"/>
    </location>
</feature>
<evidence type="ECO:0000313" key="4">
    <source>
        <dbReference type="Proteomes" id="UP000623467"/>
    </source>
</evidence>
<feature type="transmembrane region" description="Helical" evidence="1">
    <location>
        <begin position="307"/>
        <end position="334"/>
    </location>
</feature>
<feature type="transmembrane region" description="Helical" evidence="1">
    <location>
        <begin position="340"/>
        <end position="365"/>
    </location>
</feature>
<comment type="caution">
    <text evidence="3">The sequence shown here is derived from an EMBL/GenBank/DDBJ whole genome shotgun (WGS) entry which is preliminary data.</text>
</comment>
<evidence type="ECO:0000256" key="2">
    <source>
        <dbReference type="SAM" id="SignalP"/>
    </source>
</evidence>
<name>A0A8H6Z545_9AGAR</name>
<organism evidence="3 4">
    <name type="scientific">Mycena sanguinolenta</name>
    <dbReference type="NCBI Taxonomy" id="230812"/>
    <lineage>
        <taxon>Eukaryota</taxon>
        <taxon>Fungi</taxon>
        <taxon>Dikarya</taxon>
        <taxon>Basidiomycota</taxon>
        <taxon>Agaricomycotina</taxon>
        <taxon>Agaricomycetes</taxon>
        <taxon>Agaricomycetidae</taxon>
        <taxon>Agaricales</taxon>
        <taxon>Marasmiineae</taxon>
        <taxon>Mycenaceae</taxon>
        <taxon>Mycena</taxon>
    </lineage>
</organism>
<dbReference type="EMBL" id="JACAZH010000004">
    <property type="protein sequence ID" value="KAF7370041.1"/>
    <property type="molecule type" value="Genomic_DNA"/>
</dbReference>
<reference evidence="3" key="1">
    <citation type="submission" date="2020-05" db="EMBL/GenBank/DDBJ databases">
        <title>Mycena genomes resolve the evolution of fungal bioluminescence.</title>
        <authorList>
            <person name="Tsai I.J."/>
        </authorList>
    </citation>
    <scope>NUCLEOTIDE SEQUENCE</scope>
    <source>
        <strain evidence="3">160909Yilan</strain>
    </source>
</reference>
<keyword evidence="4" id="KW-1185">Reference proteome</keyword>
<feature type="transmembrane region" description="Helical" evidence="1">
    <location>
        <begin position="41"/>
        <end position="61"/>
    </location>
</feature>
<dbReference type="PANTHER" id="PTHR35043:SF7">
    <property type="entry name" value="TRANSCRIPTION FACTOR DOMAIN-CONTAINING PROTEIN"/>
    <property type="match status" value="1"/>
</dbReference>
<keyword evidence="1" id="KW-0812">Transmembrane</keyword>
<keyword evidence="1" id="KW-0472">Membrane</keyword>
<keyword evidence="2" id="KW-0732">Signal</keyword>
<feature type="transmembrane region" description="Helical" evidence="1">
    <location>
        <begin position="275"/>
        <end position="295"/>
    </location>
</feature>
<gene>
    <name evidence="3" type="ORF">MSAN_00634100</name>
</gene>
<feature type="transmembrane region" description="Helical" evidence="1">
    <location>
        <begin position="118"/>
        <end position="137"/>
    </location>
</feature>
<sequence>MLLIILAIQLLSKGSSAAPLVNPLNARPSTGSCDDINTCRTLFNVVCSCLATVFACTWVSLHPNVPPPGQSRLQLFWRRLKLMLIAVIAPEIMVGFAARQRLGAHILSKEFKFSATHGIFFCMGGFVSSAGLPIATIKQLEDPALQEIIRNINEEDIRDRSKGDALSKGVALLQVLWFTVQCFARAHQHLAVTQLEVATLAFAVVNIFIWLLWWNKPLNVRRPIVIGPHTSPPGAIMSVQLSPYDRFLTAIFGFSTNEYHPLASASVPSDDWLEAGFLFIVPLVGAVFGAVHCAAWNTIFPTPAEMWIWRISSLVIATIPGLTLLLPLITVVITDQLESVLAAVGVIVILTSPIYIAARLVLVVLPLADLRSLPASAFIDVNWRIYIPHL</sequence>
<dbReference type="Proteomes" id="UP000623467">
    <property type="component" value="Unassembled WGS sequence"/>
</dbReference>
<feature type="signal peptide" evidence="2">
    <location>
        <begin position="1"/>
        <end position="17"/>
    </location>
</feature>
<feature type="transmembrane region" description="Helical" evidence="1">
    <location>
        <begin position="82"/>
        <end position="98"/>
    </location>
</feature>
<evidence type="ECO:0000256" key="1">
    <source>
        <dbReference type="SAM" id="Phobius"/>
    </source>
</evidence>
<feature type="transmembrane region" description="Helical" evidence="1">
    <location>
        <begin position="195"/>
        <end position="213"/>
    </location>
</feature>
<dbReference type="AlphaFoldDB" id="A0A8H6Z545"/>
<proteinExistence type="predicted"/>
<dbReference type="OrthoDB" id="9451547at2759"/>
<keyword evidence="1" id="KW-1133">Transmembrane helix</keyword>
<dbReference type="PANTHER" id="PTHR35043">
    <property type="entry name" value="TRANSCRIPTION FACTOR DOMAIN-CONTAINING PROTEIN"/>
    <property type="match status" value="1"/>
</dbReference>
<evidence type="ECO:0000313" key="3">
    <source>
        <dbReference type="EMBL" id="KAF7370041.1"/>
    </source>
</evidence>
<accession>A0A8H6Z545</accession>